<organism evidence="1">
    <name type="scientific">Anguilla anguilla</name>
    <name type="common">European freshwater eel</name>
    <name type="synonym">Muraena anguilla</name>
    <dbReference type="NCBI Taxonomy" id="7936"/>
    <lineage>
        <taxon>Eukaryota</taxon>
        <taxon>Metazoa</taxon>
        <taxon>Chordata</taxon>
        <taxon>Craniata</taxon>
        <taxon>Vertebrata</taxon>
        <taxon>Euteleostomi</taxon>
        <taxon>Actinopterygii</taxon>
        <taxon>Neopterygii</taxon>
        <taxon>Teleostei</taxon>
        <taxon>Anguilliformes</taxon>
        <taxon>Anguillidae</taxon>
        <taxon>Anguilla</taxon>
    </lineage>
</organism>
<accession>A0A0E9TV85</accession>
<name>A0A0E9TV85_ANGAN</name>
<reference evidence="1" key="2">
    <citation type="journal article" date="2015" name="Fish Shellfish Immunol.">
        <title>Early steps in the European eel (Anguilla anguilla)-Vibrio vulnificus interaction in the gills: Role of the RtxA13 toxin.</title>
        <authorList>
            <person name="Callol A."/>
            <person name="Pajuelo D."/>
            <person name="Ebbesson L."/>
            <person name="Teles M."/>
            <person name="MacKenzie S."/>
            <person name="Amaro C."/>
        </authorList>
    </citation>
    <scope>NUCLEOTIDE SEQUENCE</scope>
</reference>
<proteinExistence type="predicted"/>
<dbReference type="AlphaFoldDB" id="A0A0E9TV85"/>
<sequence length="50" mass="5544">MVNIKNLTNNFDLDPIISLTPPSIPSSPASFCDICHYYSCKIKVCTNHMG</sequence>
<dbReference type="EMBL" id="GBXM01051210">
    <property type="protein sequence ID" value="JAH57367.1"/>
    <property type="molecule type" value="Transcribed_RNA"/>
</dbReference>
<protein>
    <submittedName>
        <fullName evidence="1">Uncharacterized protein</fullName>
    </submittedName>
</protein>
<reference evidence="1" key="1">
    <citation type="submission" date="2014-11" db="EMBL/GenBank/DDBJ databases">
        <authorList>
            <person name="Amaro Gonzalez C."/>
        </authorList>
    </citation>
    <scope>NUCLEOTIDE SEQUENCE</scope>
</reference>
<evidence type="ECO:0000313" key="1">
    <source>
        <dbReference type="EMBL" id="JAH57367.1"/>
    </source>
</evidence>